<feature type="compositionally biased region" description="Basic and acidic residues" evidence="1">
    <location>
        <begin position="117"/>
        <end position="137"/>
    </location>
</feature>
<name>A0A6A6GZQ3_VIRVR</name>
<dbReference type="GO" id="GO:0003779">
    <property type="term" value="F:actin binding"/>
    <property type="evidence" value="ECO:0007669"/>
    <property type="project" value="InterPro"/>
</dbReference>
<dbReference type="SMART" id="SM01140">
    <property type="entry name" value="Drf_GBD"/>
    <property type="match status" value="1"/>
</dbReference>
<evidence type="ECO:0000313" key="4">
    <source>
        <dbReference type="Proteomes" id="UP000800092"/>
    </source>
</evidence>
<dbReference type="OrthoDB" id="2155261at2759"/>
<feature type="compositionally biased region" description="Basic and acidic residues" evidence="1">
    <location>
        <begin position="258"/>
        <end position="280"/>
    </location>
</feature>
<evidence type="ECO:0000256" key="1">
    <source>
        <dbReference type="SAM" id="MobiDB-lite"/>
    </source>
</evidence>
<feature type="compositionally biased region" description="Polar residues" evidence="1">
    <location>
        <begin position="154"/>
        <end position="163"/>
    </location>
</feature>
<protein>
    <recommendedName>
        <fullName evidence="2">Formin GTPase-binding domain-containing protein</fullName>
    </recommendedName>
</protein>
<dbReference type="EMBL" id="ML991829">
    <property type="protein sequence ID" value="KAF2231222.1"/>
    <property type="molecule type" value="Genomic_DNA"/>
</dbReference>
<proteinExistence type="predicted"/>
<keyword evidence="4" id="KW-1185">Reference proteome</keyword>
<feature type="compositionally biased region" description="Basic and acidic residues" evidence="1">
    <location>
        <begin position="360"/>
        <end position="369"/>
    </location>
</feature>
<dbReference type="Proteomes" id="UP000800092">
    <property type="component" value="Unassembled WGS sequence"/>
</dbReference>
<gene>
    <name evidence="3" type="ORF">EV356DRAFT_579333</name>
</gene>
<dbReference type="InterPro" id="IPR011989">
    <property type="entry name" value="ARM-like"/>
</dbReference>
<dbReference type="GO" id="GO:0030036">
    <property type="term" value="P:actin cytoskeleton organization"/>
    <property type="evidence" value="ECO:0007669"/>
    <property type="project" value="InterPro"/>
</dbReference>
<dbReference type="AlphaFoldDB" id="A0A6A6GZQ3"/>
<dbReference type="Pfam" id="PF06371">
    <property type="entry name" value="Drf_GBD"/>
    <property type="match status" value="1"/>
</dbReference>
<feature type="compositionally biased region" description="Basic and acidic residues" evidence="1">
    <location>
        <begin position="465"/>
        <end position="474"/>
    </location>
</feature>
<feature type="compositionally biased region" description="Polar residues" evidence="1">
    <location>
        <begin position="172"/>
        <end position="183"/>
    </location>
</feature>
<sequence length="869" mass="95923">MEYPAAQERPPHRRAKSSVLKSIMVTRSHKKTPSEGAIDPPPINSSIETDPVYSRDIISSTSNPEPVHNPLGEIQPNANRHAPSPKKEKGYKSSKSPHKSKSSMSVKGLFDGSHGPEGGRKSSERSRKKENASPEKPKKSKSSTSLSSVFMKANKSSKGSQNAWRGKEKENTTPPTSAVSDAQTPIWAQFAKGGLEDCSSTLFSPPKSHDAALELKSPYSPIDYTTAEQGHSKGHSEQTPRQLRVESAQVNPGFGTKIPDEQRGERRARSHSRPDCEKRNSRVMAAIAALTGNGKILEADTSDASFKIQGKELDAAFEAVLNERNVPENMRTGMRGLTARVKIDFIMNSRQAPPGAVENRAIKSEEKTSNRRGRSKAPTSAGSDGSKTEVRTSEAQENSAAGTNKHQRSRSKTFMFNKDSLSPTKKRKDSQEIDSSQLESVSMHKSSSSKSLASMGSQSNGYTSIDRKTPKSPEPEEFVSYLRKVQRPEVVEVGKLHKLRLLLRNETVSWVDNFIQQGGMAEITGLLHRIIQVEWREEHEDQLLHEVLLCLKGLCTTDLALRKLCEIQSTLFPALLKMIFDEEKKGPSEFTTRGIVINLLFTHLAAAIPAGIEERTSTILSYLRDPQPSEDSRPLNFIMEMHQSRPYRVWCKEIVSVTKEVFWIFLHHHNVIPLGQCSPEGDTTKQPYDMGEEKKIGEPSKGGTYMSKHFPKARAPVPAAPYIGGVEWDATNYIAAHLDLMNGLIASLPTVQDRNELRSELRASGFEKCMGLSLRTCKEKFYGAVHDCLRTWITAAAEDGWAIEDVRFGPKKEDVSPKKSPAKSRGSPLKKDQGLDALKLDVGTPKLELGLGLDGAGVHNLADDGLGWL</sequence>
<reference evidence="3" key="1">
    <citation type="journal article" date="2020" name="Stud. Mycol.">
        <title>101 Dothideomycetes genomes: a test case for predicting lifestyles and emergence of pathogens.</title>
        <authorList>
            <person name="Haridas S."/>
            <person name="Albert R."/>
            <person name="Binder M."/>
            <person name="Bloem J."/>
            <person name="Labutti K."/>
            <person name="Salamov A."/>
            <person name="Andreopoulos B."/>
            <person name="Baker S."/>
            <person name="Barry K."/>
            <person name="Bills G."/>
            <person name="Bluhm B."/>
            <person name="Cannon C."/>
            <person name="Castanera R."/>
            <person name="Culley D."/>
            <person name="Daum C."/>
            <person name="Ezra D."/>
            <person name="Gonzalez J."/>
            <person name="Henrissat B."/>
            <person name="Kuo A."/>
            <person name="Liang C."/>
            <person name="Lipzen A."/>
            <person name="Lutzoni F."/>
            <person name="Magnuson J."/>
            <person name="Mondo S."/>
            <person name="Nolan M."/>
            <person name="Ohm R."/>
            <person name="Pangilinan J."/>
            <person name="Park H.-J."/>
            <person name="Ramirez L."/>
            <person name="Alfaro M."/>
            <person name="Sun H."/>
            <person name="Tritt A."/>
            <person name="Yoshinaga Y."/>
            <person name="Zwiers L.-H."/>
            <person name="Turgeon B."/>
            <person name="Goodwin S."/>
            <person name="Spatafora J."/>
            <person name="Crous P."/>
            <person name="Grigoriev I."/>
        </authorList>
    </citation>
    <scope>NUCLEOTIDE SEQUENCE</scope>
    <source>
        <strain evidence="3">Tuck. ex Michener</strain>
    </source>
</reference>
<feature type="region of interest" description="Disordered" evidence="1">
    <location>
        <begin position="811"/>
        <end position="832"/>
    </location>
</feature>
<evidence type="ECO:0000259" key="2">
    <source>
        <dbReference type="SMART" id="SM01140"/>
    </source>
</evidence>
<evidence type="ECO:0000313" key="3">
    <source>
        <dbReference type="EMBL" id="KAF2231222.1"/>
    </source>
</evidence>
<feature type="domain" description="Formin GTPase-binding" evidence="2">
    <location>
        <begin position="303"/>
        <end position="603"/>
    </location>
</feature>
<feature type="region of interest" description="Disordered" evidence="1">
    <location>
        <begin position="222"/>
        <end position="280"/>
    </location>
</feature>
<dbReference type="InterPro" id="IPR016024">
    <property type="entry name" value="ARM-type_fold"/>
</dbReference>
<dbReference type="InterPro" id="IPR010473">
    <property type="entry name" value="GTPase-bd"/>
</dbReference>
<feature type="compositionally biased region" description="Low complexity" evidence="1">
    <location>
        <begin position="440"/>
        <end position="459"/>
    </location>
</feature>
<feature type="compositionally biased region" description="Low complexity" evidence="1">
    <location>
        <begin position="142"/>
        <end position="152"/>
    </location>
</feature>
<feature type="region of interest" description="Disordered" evidence="1">
    <location>
        <begin position="1"/>
        <end position="185"/>
    </location>
</feature>
<accession>A0A6A6GZQ3</accession>
<dbReference type="SUPFAM" id="SSF48371">
    <property type="entry name" value="ARM repeat"/>
    <property type="match status" value="1"/>
</dbReference>
<feature type="region of interest" description="Disordered" evidence="1">
    <location>
        <begin position="352"/>
        <end position="474"/>
    </location>
</feature>
<feature type="compositionally biased region" description="Polar residues" evidence="1">
    <location>
        <begin position="395"/>
        <end position="404"/>
    </location>
</feature>
<dbReference type="GO" id="GO:0031267">
    <property type="term" value="F:small GTPase binding"/>
    <property type="evidence" value="ECO:0007669"/>
    <property type="project" value="InterPro"/>
</dbReference>
<dbReference type="Gene3D" id="1.25.10.10">
    <property type="entry name" value="Leucine-rich Repeat Variant"/>
    <property type="match status" value="1"/>
</dbReference>
<organism evidence="3 4">
    <name type="scientific">Viridothelium virens</name>
    <name type="common">Speckled blister lichen</name>
    <name type="synonym">Trypethelium virens</name>
    <dbReference type="NCBI Taxonomy" id="1048519"/>
    <lineage>
        <taxon>Eukaryota</taxon>
        <taxon>Fungi</taxon>
        <taxon>Dikarya</taxon>
        <taxon>Ascomycota</taxon>
        <taxon>Pezizomycotina</taxon>
        <taxon>Dothideomycetes</taxon>
        <taxon>Dothideomycetes incertae sedis</taxon>
        <taxon>Trypetheliales</taxon>
        <taxon>Trypetheliaceae</taxon>
        <taxon>Viridothelium</taxon>
    </lineage>
</organism>